<dbReference type="Pfam" id="PF04690">
    <property type="entry name" value="YABBY"/>
    <property type="match status" value="1"/>
</dbReference>
<dbReference type="Gene3D" id="1.10.30.10">
    <property type="entry name" value="High mobility group box domain"/>
    <property type="match status" value="1"/>
</dbReference>
<dbReference type="SUPFAM" id="SSF55729">
    <property type="entry name" value="Acyl-CoA N-acyltransferases (Nat)"/>
    <property type="match status" value="1"/>
</dbReference>
<proteinExistence type="predicted"/>
<feature type="repeat" description="WD" evidence="3">
    <location>
        <begin position="568"/>
        <end position="609"/>
    </location>
</feature>
<dbReference type="AlphaFoldDB" id="A0A507FDA8"/>
<dbReference type="CDD" id="cd00084">
    <property type="entry name" value="HMG-box_SF"/>
    <property type="match status" value="1"/>
</dbReference>
<dbReference type="GO" id="GO:0016747">
    <property type="term" value="F:acyltransferase activity, transferring groups other than amino-acyl groups"/>
    <property type="evidence" value="ECO:0007669"/>
    <property type="project" value="InterPro"/>
</dbReference>
<evidence type="ECO:0000259" key="5">
    <source>
        <dbReference type="Pfam" id="PF00583"/>
    </source>
</evidence>
<keyword evidence="9" id="KW-1185">Reference proteome</keyword>
<dbReference type="PROSITE" id="PS50082">
    <property type="entry name" value="WD_REPEATS_2"/>
    <property type="match status" value="6"/>
</dbReference>
<accession>A0A507FDA8</accession>
<dbReference type="SMART" id="SM00320">
    <property type="entry name" value="WD40"/>
    <property type="match status" value="7"/>
</dbReference>
<dbReference type="InterPro" id="IPR036910">
    <property type="entry name" value="HMG_box_dom_sf"/>
</dbReference>
<feature type="domain" description="Histone acetyl transferase HAT1 N-terminal" evidence="7">
    <location>
        <begin position="101"/>
        <end position="256"/>
    </location>
</feature>
<dbReference type="PROSITE" id="PS00678">
    <property type="entry name" value="WD_REPEATS_1"/>
    <property type="match status" value="1"/>
</dbReference>
<sequence>MSGKGPSLYKTSAPPTPPEIPNHHKPHSTGNINKLARSLCMGLQRQQGNRTEAWQVTDKEKQKPANALNQPLLSFLFFLVRSSDSRLNRVNVAEDASDSIADEGRRTFGPQFTYPLFGEEETLFGYKHPVVRLHYSAGSLYSFLGMSYTYKIDNDPDAIAKAKRIGGVAPKADDVLAIVRNKLPEKGYTDDYNTFMEHVRRDEQGGFKPVGEKLFEYSLKHEQPGTVYEVYKANFSTPRFKAYNAALQVLLLFFIEGASAIDEEDEAWEAYLVFERREIVSGAGSVGATGYAWSLVGFSTIYTFWCWPDSKRLRISQVLILPPYQGKGHGKELYNALKRDFILRKEVIDFGVEDPNDEFQNLRDVCDVKDLLHAVNVARKSLSPPLSQSMLPSAVLPSQIGQADGATRQALDQVIAQVKDGAYKLSKGQRTRCIEMLQLHFLDRKSKSDATAFRLSVKKRLFKHNEEVLSGMEASEMKAKLQETYENVEQGYRDILRRTVLHNENQKVSAPANKKEKKERVPSAYNMFMKTELSRVKSEDPKLTHKEAFKIAAGNWKDSDYSVIKSVKDAHEDGIWSVAWTRRSNRIITGSVDDSVKVWDSEDLTQVHSLHGHQLGVVSVDSSHSGQFAVSTSLDSQIRIWDIAGGNLMRTIDAGPVEAWTTCFTPDGRQIAAGTHAGLINLWTVETGTKEKPLDTRGKFVMSLAYSPNGAYLASGAENGSIHIFDVATGKLVHSLPGHSMAVRSLAFSPDSAILITASDDKRINIYDVYGLKFSLQLHHASCLATLAGHQSWVLSVAFSPNALHFASSSSDRRVKIWDVNQRQCVHTFEDHQDQVWGVAYNDDGSRLVSVADDRSIVLYSV</sequence>
<dbReference type="STRING" id="246404.A0A507FDA8"/>
<dbReference type="InterPro" id="IPR015943">
    <property type="entry name" value="WD40/YVTN_repeat-like_dom_sf"/>
</dbReference>
<evidence type="ECO:0000256" key="4">
    <source>
        <dbReference type="SAM" id="MobiDB-lite"/>
    </source>
</evidence>
<dbReference type="Gene3D" id="2.130.10.10">
    <property type="entry name" value="YVTN repeat-like/Quinoprotein amine dehydrogenase"/>
    <property type="match status" value="1"/>
</dbReference>
<dbReference type="OrthoDB" id="10253098at2759"/>
<dbReference type="Pfam" id="PF00400">
    <property type="entry name" value="WD40"/>
    <property type="match status" value="6"/>
</dbReference>
<feature type="repeat" description="WD" evidence="3">
    <location>
        <begin position="694"/>
        <end position="735"/>
    </location>
</feature>
<evidence type="ECO:0000256" key="2">
    <source>
        <dbReference type="ARBA" id="ARBA00022737"/>
    </source>
</evidence>
<dbReference type="SUPFAM" id="SSF50978">
    <property type="entry name" value="WD40 repeat-like"/>
    <property type="match status" value="1"/>
</dbReference>
<dbReference type="InterPro" id="IPR056775">
    <property type="entry name" value="YABBY_C"/>
</dbReference>
<dbReference type="Pfam" id="PF10394">
    <property type="entry name" value="Hat1_N"/>
    <property type="match status" value="1"/>
</dbReference>
<dbReference type="InterPro" id="IPR051510">
    <property type="entry name" value="SKI8"/>
</dbReference>
<dbReference type="SUPFAM" id="SSF47095">
    <property type="entry name" value="HMG-box"/>
    <property type="match status" value="1"/>
</dbReference>
<feature type="repeat" description="WD" evidence="3">
    <location>
        <begin position="610"/>
        <end position="651"/>
    </location>
</feature>
<dbReference type="InterPro" id="IPR001680">
    <property type="entry name" value="WD40_rpt"/>
</dbReference>
<dbReference type="InterPro" id="IPR036322">
    <property type="entry name" value="WD40_repeat_dom_sf"/>
</dbReference>
<reference evidence="8 9" key="1">
    <citation type="journal article" date="2019" name="Sci. Rep.">
        <title>Comparative genomics of chytrid fungi reveal insights into the obligate biotrophic and pathogenic lifestyle of Synchytrium endobioticum.</title>
        <authorList>
            <person name="van de Vossenberg B.T.L.H."/>
            <person name="Warris S."/>
            <person name="Nguyen H.D.T."/>
            <person name="van Gent-Pelzer M.P.E."/>
            <person name="Joly D.L."/>
            <person name="van de Geest H.C."/>
            <person name="Bonants P.J.M."/>
            <person name="Smith D.S."/>
            <person name="Levesque C.A."/>
            <person name="van der Lee T.A.J."/>
        </authorList>
    </citation>
    <scope>NUCLEOTIDE SEQUENCE [LARGE SCALE GENOMIC DNA]</scope>
    <source>
        <strain evidence="8 9">CBS 675.73</strain>
    </source>
</reference>
<feature type="domain" description="YABBY protein C-terminal" evidence="6">
    <location>
        <begin position="506"/>
        <end position="557"/>
    </location>
</feature>
<dbReference type="InterPro" id="IPR020472">
    <property type="entry name" value="WD40_PAC1"/>
</dbReference>
<dbReference type="PANTHER" id="PTHR44090:SF1">
    <property type="entry name" value="SUPERKILLER COMPLEX PROTEIN 8"/>
    <property type="match status" value="1"/>
</dbReference>
<organism evidence="8 9">
    <name type="scientific">Chytriomyces confervae</name>
    <dbReference type="NCBI Taxonomy" id="246404"/>
    <lineage>
        <taxon>Eukaryota</taxon>
        <taxon>Fungi</taxon>
        <taxon>Fungi incertae sedis</taxon>
        <taxon>Chytridiomycota</taxon>
        <taxon>Chytridiomycota incertae sedis</taxon>
        <taxon>Chytridiomycetes</taxon>
        <taxon>Chytridiales</taxon>
        <taxon>Chytriomycetaceae</taxon>
        <taxon>Chytriomyces</taxon>
    </lineage>
</organism>
<dbReference type="InterPro" id="IPR037113">
    <property type="entry name" value="Hat1_N_sf"/>
</dbReference>
<dbReference type="PANTHER" id="PTHR44090">
    <property type="entry name" value="WD REPEAT-CONTAINING PROTEIN 61"/>
    <property type="match status" value="1"/>
</dbReference>
<evidence type="ECO:0000313" key="9">
    <source>
        <dbReference type="Proteomes" id="UP000320333"/>
    </source>
</evidence>
<dbReference type="InterPro" id="IPR019467">
    <property type="entry name" value="Hat1_N"/>
</dbReference>
<dbReference type="InterPro" id="IPR019775">
    <property type="entry name" value="WD40_repeat_CS"/>
</dbReference>
<evidence type="ECO:0000313" key="8">
    <source>
        <dbReference type="EMBL" id="TPX74329.1"/>
    </source>
</evidence>
<protein>
    <submittedName>
        <fullName evidence="8">Uncharacterized protein</fullName>
    </submittedName>
</protein>
<feature type="repeat" description="WD" evidence="3">
    <location>
        <begin position="787"/>
        <end position="828"/>
    </location>
</feature>
<evidence type="ECO:0000256" key="1">
    <source>
        <dbReference type="ARBA" id="ARBA00022574"/>
    </source>
</evidence>
<feature type="repeat" description="WD" evidence="3">
    <location>
        <begin position="829"/>
        <end position="862"/>
    </location>
</feature>
<dbReference type="Gene3D" id="3.90.360.10">
    <property type="entry name" value="Histone acetyl transferase 1 (HAT1), N-terminal domain"/>
    <property type="match status" value="1"/>
</dbReference>
<dbReference type="EMBL" id="QEAP01000131">
    <property type="protein sequence ID" value="TPX74329.1"/>
    <property type="molecule type" value="Genomic_DNA"/>
</dbReference>
<dbReference type="GO" id="GO:0006325">
    <property type="term" value="P:chromatin organization"/>
    <property type="evidence" value="ECO:0007669"/>
    <property type="project" value="InterPro"/>
</dbReference>
<dbReference type="Proteomes" id="UP000320333">
    <property type="component" value="Unassembled WGS sequence"/>
</dbReference>
<keyword evidence="2" id="KW-0677">Repeat</keyword>
<dbReference type="GO" id="GO:0005634">
    <property type="term" value="C:nucleus"/>
    <property type="evidence" value="ECO:0007669"/>
    <property type="project" value="TreeGrafter"/>
</dbReference>
<dbReference type="Gene3D" id="3.40.630.30">
    <property type="match status" value="1"/>
</dbReference>
<dbReference type="PRINTS" id="PR00320">
    <property type="entry name" value="GPROTEINBRPT"/>
</dbReference>
<evidence type="ECO:0000256" key="3">
    <source>
        <dbReference type="PROSITE-ProRule" id="PRU00221"/>
    </source>
</evidence>
<dbReference type="InterPro" id="IPR000182">
    <property type="entry name" value="GNAT_dom"/>
</dbReference>
<feature type="repeat" description="WD" evidence="3">
    <location>
        <begin position="736"/>
        <end position="769"/>
    </location>
</feature>
<feature type="region of interest" description="Disordered" evidence="4">
    <location>
        <begin position="1"/>
        <end position="31"/>
    </location>
</feature>
<comment type="caution">
    <text evidence="8">The sequence shown here is derived from an EMBL/GenBank/DDBJ whole genome shotgun (WGS) entry which is preliminary data.</text>
</comment>
<evidence type="ECO:0000259" key="6">
    <source>
        <dbReference type="Pfam" id="PF04690"/>
    </source>
</evidence>
<dbReference type="InterPro" id="IPR016181">
    <property type="entry name" value="Acyl_CoA_acyltransferase"/>
</dbReference>
<dbReference type="Pfam" id="PF00583">
    <property type="entry name" value="Acetyltransf_1"/>
    <property type="match status" value="1"/>
</dbReference>
<feature type="domain" description="N-acetyltransferase" evidence="5">
    <location>
        <begin position="294"/>
        <end position="356"/>
    </location>
</feature>
<dbReference type="GO" id="GO:0032991">
    <property type="term" value="C:protein-containing complex"/>
    <property type="evidence" value="ECO:0007669"/>
    <property type="project" value="UniProtKB-ARBA"/>
</dbReference>
<dbReference type="PROSITE" id="PS50294">
    <property type="entry name" value="WD_REPEATS_REGION"/>
    <property type="match status" value="5"/>
</dbReference>
<name>A0A507FDA8_9FUNG</name>
<gene>
    <name evidence="8" type="ORF">CcCBS67573_g04405</name>
</gene>
<evidence type="ECO:0000259" key="7">
    <source>
        <dbReference type="Pfam" id="PF10394"/>
    </source>
</evidence>
<keyword evidence="1 3" id="KW-0853">WD repeat</keyword>
<dbReference type="CDD" id="cd04301">
    <property type="entry name" value="NAT_SF"/>
    <property type="match status" value="1"/>
</dbReference>
<dbReference type="CDD" id="cd00200">
    <property type="entry name" value="WD40"/>
    <property type="match status" value="1"/>
</dbReference>